<accession>A0A5C6AT05</accession>
<sequence length="918" mass="103121">MLTRIKSKWWWLLWSTAGVIVITWAVSSRPLQAQDIAGPKFSYPIQRILEFESEERKLLREQATTHSDLADLYVGFGKYDQAVVRYRNALGYFKPTDDSYIENANRLARVYLELGRFAECRQLLDQNVNVLTVNSSYQTKRQLADTLALLAEFHRETGDFVLANDEYHRVLELRKETTGVSDRTYGVALHNLGIFEWEQGNIDQAEDLLREELKITESRDVAGEDLAHSRESLALVLTYAGKYPEAESQFKQAIEIYDQLQGVDRNRNRTVSNLGYLHIFTGQYDDAKKYLNEAAKGRKEQLGENHLDCADSLNDLARLFYVQGEFDLAMAEARKSLAITRENVELAATVQSERQQMAMAALFRERLDLLLSAASHRPEAAQEAFNEIVAWKGATLMRQRGLRKLTQDAAVAKEFENLQQLVMRIASLSRTVPIDPQNYSLWKQELNDLKSARDALEAKLSSHCVELHNAVDKISSQELAECLPEGTVFVDVFEYNHQQVAEDRGRFEAIPSLMANVLTRNGIVSSIHYGPSADIAIDVDVWRESFGGTQQGAAAGQRLRRKIWEPLLPRIGDAQTVLVTLDGVLGRLALGALPGREPGTYLIEDHRVALVPVPRLLPTIIARDSRRKLSNHLLLMGAVDYDGMGDENPTEVEELPPWERRNAPAVRDANHRFARLQNTPGEIAFIQRLYQKQPWSRQDGLVLLEEAGATEIRFRENAPQCYQIHLATHGFFADPDKVSATSTRSRSQAGAWSSYSDAVRGFSPGLLSGLAFAGANRPPQPDHDDGIMTADEIAFLPLDGVELVVLSACETGLGEVAGGEGLIGIQRSFQVSGARTTVASLWQVPDKATRVLMEKFYENYWVGKMPRLDALREAQLYVLNHPDVARGVRRVSQQAESADNSRLPPEYWAAFVLSGDWR</sequence>
<dbReference type="Pfam" id="PF13424">
    <property type="entry name" value="TPR_12"/>
    <property type="match status" value="2"/>
</dbReference>
<dbReference type="EMBL" id="SJPN01000004">
    <property type="protein sequence ID" value="TWU02840.1"/>
    <property type="molecule type" value="Genomic_DNA"/>
</dbReference>
<organism evidence="2 3">
    <name type="scientific">Stieleria varia</name>
    <dbReference type="NCBI Taxonomy" id="2528005"/>
    <lineage>
        <taxon>Bacteria</taxon>
        <taxon>Pseudomonadati</taxon>
        <taxon>Planctomycetota</taxon>
        <taxon>Planctomycetia</taxon>
        <taxon>Pirellulales</taxon>
        <taxon>Pirellulaceae</taxon>
        <taxon>Stieleria</taxon>
    </lineage>
</organism>
<evidence type="ECO:0000313" key="2">
    <source>
        <dbReference type="EMBL" id="TWU02840.1"/>
    </source>
</evidence>
<protein>
    <submittedName>
        <fullName evidence="2">CHAT domain protein</fullName>
    </submittedName>
</protein>
<evidence type="ECO:0000259" key="1">
    <source>
        <dbReference type="Pfam" id="PF12770"/>
    </source>
</evidence>
<feature type="domain" description="CHAT" evidence="1">
    <location>
        <begin position="555"/>
        <end position="916"/>
    </location>
</feature>
<dbReference type="OrthoDB" id="220792at2"/>
<keyword evidence="3" id="KW-1185">Reference proteome</keyword>
<dbReference type="InterPro" id="IPR019734">
    <property type="entry name" value="TPR_rpt"/>
</dbReference>
<dbReference type="SMART" id="SM00028">
    <property type="entry name" value="TPR"/>
    <property type="match status" value="6"/>
</dbReference>
<dbReference type="Pfam" id="PF07721">
    <property type="entry name" value="TPR_4"/>
    <property type="match status" value="1"/>
</dbReference>
<dbReference type="InterPro" id="IPR011990">
    <property type="entry name" value="TPR-like_helical_dom_sf"/>
</dbReference>
<dbReference type="Proteomes" id="UP000320176">
    <property type="component" value="Unassembled WGS sequence"/>
</dbReference>
<gene>
    <name evidence="2" type="ORF">Pla52n_39000</name>
</gene>
<comment type="caution">
    <text evidence="2">The sequence shown here is derived from an EMBL/GenBank/DDBJ whole genome shotgun (WGS) entry which is preliminary data.</text>
</comment>
<dbReference type="PANTHER" id="PTHR10098:SF108">
    <property type="entry name" value="TETRATRICOPEPTIDE REPEAT PROTEIN 28"/>
    <property type="match status" value="1"/>
</dbReference>
<evidence type="ECO:0000313" key="3">
    <source>
        <dbReference type="Proteomes" id="UP000320176"/>
    </source>
</evidence>
<dbReference type="GO" id="GO:0042802">
    <property type="term" value="F:identical protein binding"/>
    <property type="evidence" value="ECO:0007669"/>
    <property type="project" value="InterPro"/>
</dbReference>
<dbReference type="Gene3D" id="1.25.40.10">
    <property type="entry name" value="Tetratricopeptide repeat domain"/>
    <property type="match status" value="3"/>
</dbReference>
<dbReference type="AlphaFoldDB" id="A0A5C6AT05"/>
<dbReference type="Pfam" id="PF12770">
    <property type="entry name" value="CHAT"/>
    <property type="match status" value="1"/>
</dbReference>
<dbReference type="RefSeq" id="WP_146521093.1">
    <property type="nucleotide sequence ID" value="NZ_CP151726.1"/>
</dbReference>
<proteinExistence type="predicted"/>
<dbReference type="SUPFAM" id="SSF48452">
    <property type="entry name" value="TPR-like"/>
    <property type="match status" value="2"/>
</dbReference>
<dbReference type="InterPro" id="IPR011717">
    <property type="entry name" value="TPR-4"/>
</dbReference>
<dbReference type="PANTHER" id="PTHR10098">
    <property type="entry name" value="RAPSYN-RELATED"/>
    <property type="match status" value="1"/>
</dbReference>
<dbReference type="InterPro" id="IPR024983">
    <property type="entry name" value="CHAT_dom"/>
</dbReference>
<name>A0A5C6AT05_9BACT</name>
<reference evidence="2 3" key="1">
    <citation type="submission" date="2019-02" db="EMBL/GenBank/DDBJ databases">
        <title>Deep-cultivation of Planctomycetes and their phenomic and genomic characterization uncovers novel biology.</title>
        <authorList>
            <person name="Wiegand S."/>
            <person name="Jogler M."/>
            <person name="Boedeker C."/>
            <person name="Pinto D."/>
            <person name="Vollmers J."/>
            <person name="Rivas-Marin E."/>
            <person name="Kohn T."/>
            <person name="Peeters S.H."/>
            <person name="Heuer A."/>
            <person name="Rast P."/>
            <person name="Oberbeckmann S."/>
            <person name="Bunk B."/>
            <person name="Jeske O."/>
            <person name="Meyerdierks A."/>
            <person name="Storesund J.E."/>
            <person name="Kallscheuer N."/>
            <person name="Luecker S."/>
            <person name="Lage O.M."/>
            <person name="Pohl T."/>
            <person name="Merkel B.J."/>
            <person name="Hornburger P."/>
            <person name="Mueller R.-W."/>
            <person name="Bruemmer F."/>
            <person name="Labrenz M."/>
            <person name="Spormann A.M."/>
            <person name="Op Den Camp H."/>
            <person name="Overmann J."/>
            <person name="Amann R."/>
            <person name="Jetten M.S.M."/>
            <person name="Mascher T."/>
            <person name="Medema M.H."/>
            <person name="Devos D.P."/>
            <person name="Kaster A.-K."/>
            <person name="Ovreas L."/>
            <person name="Rohde M."/>
            <person name="Galperin M.Y."/>
            <person name="Jogler C."/>
        </authorList>
    </citation>
    <scope>NUCLEOTIDE SEQUENCE [LARGE SCALE GENOMIC DNA]</scope>
    <source>
        <strain evidence="2 3">Pla52n</strain>
    </source>
</reference>